<organism evidence="2 3">
    <name type="scientific">Colobus angolensis palliatus</name>
    <name type="common">Peters' Angolan colobus</name>
    <dbReference type="NCBI Taxonomy" id="336983"/>
    <lineage>
        <taxon>Eukaryota</taxon>
        <taxon>Metazoa</taxon>
        <taxon>Chordata</taxon>
        <taxon>Craniata</taxon>
        <taxon>Vertebrata</taxon>
        <taxon>Euteleostomi</taxon>
        <taxon>Mammalia</taxon>
        <taxon>Eutheria</taxon>
        <taxon>Euarchontoglires</taxon>
        <taxon>Primates</taxon>
        <taxon>Haplorrhini</taxon>
        <taxon>Catarrhini</taxon>
        <taxon>Cercopithecidae</taxon>
        <taxon>Colobinae</taxon>
        <taxon>Colobus</taxon>
    </lineage>
</organism>
<keyword evidence="1" id="KW-0812">Transmembrane</keyword>
<reference evidence="2" key="1">
    <citation type="submission" date="2025-08" db="UniProtKB">
        <authorList>
            <consortium name="Ensembl"/>
        </authorList>
    </citation>
    <scope>IDENTIFICATION</scope>
</reference>
<dbReference type="Proteomes" id="UP000233080">
    <property type="component" value="Unassembled WGS sequence"/>
</dbReference>
<proteinExistence type="predicted"/>
<evidence type="ECO:0000256" key="1">
    <source>
        <dbReference type="SAM" id="Phobius"/>
    </source>
</evidence>
<evidence type="ECO:0000313" key="2">
    <source>
        <dbReference type="Ensembl" id="ENSCANP00000007851.1"/>
    </source>
</evidence>
<name>A0A2K5HU63_COLAP</name>
<dbReference type="OMA" id="VSWEQRQ"/>
<dbReference type="AlphaFoldDB" id="A0A2K5HU63"/>
<feature type="transmembrane region" description="Helical" evidence="1">
    <location>
        <begin position="101"/>
        <end position="130"/>
    </location>
</feature>
<sequence length="133" mass="14273">MNINPCLALCEHSLSISLDADLPVSLSATGPCPRAPREVVAMQSDVGQGHPMQSDWRTPVHVCTSGTVREGWLGCGPVSWEQRQREVEATKGSEDRGPGSLAVSLLSLAVGIHRISPILGFLICCIWVLMVLN</sequence>
<protein>
    <submittedName>
        <fullName evidence="2">Uncharacterized protein</fullName>
    </submittedName>
</protein>
<dbReference type="Ensembl" id="ENSCANT00000029163.1">
    <property type="protein sequence ID" value="ENSCANP00000007851.1"/>
    <property type="gene ID" value="ENSCANG00000025820.1"/>
</dbReference>
<reference evidence="2" key="2">
    <citation type="submission" date="2025-09" db="UniProtKB">
        <authorList>
            <consortium name="Ensembl"/>
        </authorList>
    </citation>
    <scope>IDENTIFICATION</scope>
</reference>
<accession>A0A2K5HU63</accession>
<keyword evidence="1" id="KW-1133">Transmembrane helix</keyword>
<keyword evidence="3" id="KW-1185">Reference proteome</keyword>
<keyword evidence="1" id="KW-0472">Membrane</keyword>
<evidence type="ECO:0000313" key="3">
    <source>
        <dbReference type="Proteomes" id="UP000233080"/>
    </source>
</evidence>